<comment type="subunit">
    <text evidence="4">Interacts with histone H3 and histone H4.</text>
</comment>
<keyword evidence="7" id="KW-0804">Transcription</keyword>
<proteinExistence type="inferred from homology"/>
<dbReference type="Gene3D" id="2.60.40.1490">
    <property type="entry name" value="Histone chaperone ASF1-like"/>
    <property type="match status" value="1"/>
</dbReference>
<comment type="subcellular location">
    <subcellularLocation>
        <location evidence="2 10">Nucleus</location>
    </subcellularLocation>
</comment>
<dbReference type="GO" id="GO:0006334">
    <property type="term" value="P:nucleosome assembly"/>
    <property type="evidence" value="ECO:0007669"/>
    <property type="project" value="InterPro"/>
</dbReference>
<evidence type="ECO:0000256" key="11">
    <source>
        <dbReference type="SAM" id="MobiDB-lite"/>
    </source>
</evidence>
<evidence type="ECO:0000256" key="6">
    <source>
        <dbReference type="ARBA" id="ARBA00023015"/>
    </source>
</evidence>
<sequence>MSVVSLLGVKIVNNPATFLDPYQFEITFECLEQLQKDLEWKLTYVGSATSSEYDQELDSLLVGPIPVGVNKFIFEADAPDLKRIPTSEILGVTVILLTCSYDGREFVRVGYYVNNEYDSEELMADPPAKPIIERIRRNILAEKPRVTRFAIKWDTEESAPAEYPPDQPEADNLEDDSGAYGVEETELEAALVKELADHGKEPKGEDHEMEGTEPTAVKDEEEDDISDGNESEDIEDESDDDDDDLDEEDGADGDEDVEMGDDSEQKDDSKSNHPVQPSHPEVMVH</sequence>
<dbReference type="Pfam" id="PF04729">
    <property type="entry name" value="ASF1_hist_chap"/>
    <property type="match status" value="1"/>
</dbReference>
<dbReference type="PANTHER" id="PTHR12040">
    <property type="entry name" value="ANTI-SILENCING PROTEIN 1"/>
    <property type="match status" value="1"/>
</dbReference>
<dbReference type="GO" id="GO:0006337">
    <property type="term" value="P:nucleosome disassembly"/>
    <property type="evidence" value="ECO:0007669"/>
    <property type="project" value="InterPro"/>
</dbReference>
<evidence type="ECO:0000256" key="5">
    <source>
        <dbReference type="ARBA" id="ARBA00022853"/>
    </source>
</evidence>
<dbReference type="PANTHER" id="PTHR12040:SF0">
    <property type="entry name" value="HISTONE CHAPERONE ASF1"/>
    <property type="match status" value="1"/>
</dbReference>
<dbReference type="PIRSF" id="PIRSF037759">
    <property type="entry name" value="Histone_Asf1"/>
    <property type="match status" value="1"/>
</dbReference>
<dbReference type="Proteomes" id="UP000235023">
    <property type="component" value="Unassembled WGS sequence"/>
</dbReference>
<dbReference type="EMBL" id="KZ559552">
    <property type="protein sequence ID" value="PLN80022.1"/>
    <property type="molecule type" value="Genomic_DNA"/>
</dbReference>
<dbReference type="GO" id="GO:0006335">
    <property type="term" value="P:DNA replication-dependent chromatin assembly"/>
    <property type="evidence" value="ECO:0007669"/>
    <property type="project" value="TreeGrafter"/>
</dbReference>
<dbReference type="InterPro" id="IPR036747">
    <property type="entry name" value="ASF1-like_sf"/>
</dbReference>
<feature type="region of interest" description="Disordered" evidence="11">
    <location>
        <begin position="194"/>
        <end position="285"/>
    </location>
</feature>
<dbReference type="AlphaFoldDB" id="A0A2J5HRT8"/>
<gene>
    <name evidence="12" type="ORF">BDW42DRAFT_171689</name>
</gene>
<dbReference type="GO" id="GO:0000785">
    <property type="term" value="C:chromatin"/>
    <property type="evidence" value="ECO:0007669"/>
    <property type="project" value="TreeGrafter"/>
</dbReference>
<keyword evidence="13" id="KW-1185">Reference proteome</keyword>
<dbReference type="FunFam" id="2.60.40.1490:FF:000001">
    <property type="entry name" value="Histone chaperone ASF1"/>
    <property type="match status" value="1"/>
</dbReference>
<evidence type="ECO:0000256" key="4">
    <source>
        <dbReference type="ARBA" id="ARBA00011705"/>
    </source>
</evidence>
<evidence type="ECO:0000256" key="10">
    <source>
        <dbReference type="PIRNR" id="PIRNR037759"/>
    </source>
</evidence>
<evidence type="ECO:0000256" key="9">
    <source>
        <dbReference type="ARBA" id="ARBA00023242"/>
    </source>
</evidence>
<evidence type="ECO:0000256" key="1">
    <source>
        <dbReference type="ARBA" id="ARBA00003961"/>
    </source>
</evidence>
<dbReference type="GO" id="GO:0042393">
    <property type="term" value="F:histone binding"/>
    <property type="evidence" value="ECO:0007669"/>
    <property type="project" value="InterPro"/>
</dbReference>
<accession>A0A2J5HRT8</accession>
<evidence type="ECO:0000256" key="2">
    <source>
        <dbReference type="ARBA" id="ARBA00004123"/>
    </source>
</evidence>
<protein>
    <recommendedName>
        <fullName evidence="10">Histone chaperone</fullName>
    </recommendedName>
</protein>
<dbReference type="InterPro" id="IPR017282">
    <property type="entry name" value="Hist_deposition_Asf1"/>
</dbReference>
<organism evidence="12 13">
    <name type="scientific">Aspergillus taichungensis</name>
    <dbReference type="NCBI Taxonomy" id="482145"/>
    <lineage>
        <taxon>Eukaryota</taxon>
        <taxon>Fungi</taxon>
        <taxon>Dikarya</taxon>
        <taxon>Ascomycota</taxon>
        <taxon>Pezizomycotina</taxon>
        <taxon>Eurotiomycetes</taxon>
        <taxon>Eurotiomycetidae</taxon>
        <taxon>Eurotiales</taxon>
        <taxon>Aspergillaceae</taxon>
        <taxon>Aspergillus</taxon>
        <taxon>Aspergillus subgen. Circumdati</taxon>
    </lineage>
</organism>
<keyword evidence="8" id="KW-0143">Chaperone</keyword>
<evidence type="ECO:0000313" key="13">
    <source>
        <dbReference type="Proteomes" id="UP000235023"/>
    </source>
</evidence>
<reference evidence="13" key="1">
    <citation type="submission" date="2017-12" db="EMBL/GenBank/DDBJ databases">
        <authorList>
            <consortium name="DOE Joint Genome Institute"/>
            <person name="Mondo S.J."/>
            <person name="Kjaerbolling I."/>
            <person name="Vesth T.C."/>
            <person name="Frisvad J.C."/>
            <person name="Nybo J.L."/>
            <person name="Theobald S."/>
            <person name="Kuo A."/>
            <person name="Bowyer P."/>
            <person name="Matsuda Y."/>
            <person name="Lyhne E.K."/>
            <person name="Kogle M.E."/>
            <person name="Clum A."/>
            <person name="Lipzen A."/>
            <person name="Salamov A."/>
            <person name="Ngan C.Y."/>
            <person name="Daum C."/>
            <person name="Chiniquy J."/>
            <person name="Barry K."/>
            <person name="LaButti K."/>
            <person name="Haridas S."/>
            <person name="Simmons B.A."/>
            <person name="Magnuson J.K."/>
            <person name="Mortensen U.H."/>
            <person name="Larsen T.O."/>
            <person name="Grigoriev I.V."/>
            <person name="Baker S.E."/>
            <person name="Andersen M.R."/>
            <person name="Nordberg H.P."/>
            <person name="Cantor M.N."/>
            <person name="Hua S.X."/>
        </authorList>
    </citation>
    <scope>NUCLEOTIDE SEQUENCE [LARGE SCALE GENOMIC DNA]</scope>
    <source>
        <strain evidence="13">IBT 19404</strain>
    </source>
</reference>
<feature type="compositionally biased region" description="Acidic residues" evidence="11">
    <location>
        <begin position="219"/>
        <end position="265"/>
    </location>
</feature>
<comment type="function">
    <text evidence="1 10">Histone chaperone that facilitates histone deposition and histone exchange and removal during nucleosome assembly and disassembly.</text>
</comment>
<dbReference type="SUPFAM" id="SSF101546">
    <property type="entry name" value="ASF1-like"/>
    <property type="match status" value="1"/>
</dbReference>
<dbReference type="OrthoDB" id="29755at2759"/>
<feature type="region of interest" description="Disordered" evidence="11">
    <location>
        <begin position="157"/>
        <end position="176"/>
    </location>
</feature>
<keyword evidence="6" id="KW-0805">Transcription regulation</keyword>
<dbReference type="InterPro" id="IPR006818">
    <property type="entry name" value="ASF1-like"/>
</dbReference>
<name>A0A2J5HRT8_9EURO</name>
<keyword evidence="9" id="KW-0539">Nucleus</keyword>
<comment type="similarity">
    <text evidence="3 10">Belongs to the ASF1 family.</text>
</comment>
<evidence type="ECO:0000256" key="7">
    <source>
        <dbReference type="ARBA" id="ARBA00023163"/>
    </source>
</evidence>
<keyword evidence="5" id="KW-0156">Chromatin regulator</keyword>
<dbReference type="GO" id="GO:0005634">
    <property type="term" value="C:nucleus"/>
    <property type="evidence" value="ECO:0007669"/>
    <property type="project" value="UniProtKB-SubCell"/>
</dbReference>
<feature type="compositionally biased region" description="Basic and acidic residues" evidence="11">
    <location>
        <begin position="194"/>
        <end position="210"/>
    </location>
</feature>
<evidence type="ECO:0000256" key="8">
    <source>
        <dbReference type="ARBA" id="ARBA00023186"/>
    </source>
</evidence>
<evidence type="ECO:0000313" key="12">
    <source>
        <dbReference type="EMBL" id="PLN80022.1"/>
    </source>
</evidence>
<evidence type="ECO:0000256" key="3">
    <source>
        <dbReference type="ARBA" id="ARBA00006051"/>
    </source>
</evidence>